<dbReference type="KEGG" id="xtr:100485581"/>
<protein>
    <submittedName>
        <fullName evidence="5 7">Cyclin-O protein B</fullName>
    </submittedName>
</protein>
<dbReference type="Ensembl" id="ENSXETT00000105827">
    <property type="protein sequence ID" value="ENSXETP00000107469"/>
    <property type="gene ID" value="ENSXETG00000047796"/>
</dbReference>
<dbReference type="InterPro" id="IPR004367">
    <property type="entry name" value="Cyclin_C-dom"/>
</dbReference>
<evidence type="ECO:0000259" key="4">
    <source>
        <dbReference type="SMART" id="SM00385"/>
    </source>
</evidence>
<dbReference type="InterPro" id="IPR006671">
    <property type="entry name" value="Cyclin_N"/>
</dbReference>
<dbReference type="FunFam" id="1.10.472.10:FF:000064">
    <property type="entry name" value="Cyclin O"/>
    <property type="match status" value="1"/>
</dbReference>
<evidence type="ECO:0000256" key="3">
    <source>
        <dbReference type="SAM" id="MobiDB-lite"/>
    </source>
</evidence>
<dbReference type="PANTHER" id="PTHR10177">
    <property type="entry name" value="CYCLINS"/>
    <property type="match status" value="1"/>
</dbReference>
<gene>
    <name evidence="5 8" type="primary">XB940394</name>
    <name evidence="7" type="synonym">LOC100485581</name>
</gene>
<dbReference type="InterPro" id="IPR013763">
    <property type="entry name" value="Cyclin-like_dom"/>
</dbReference>
<dbReference type="AlphaFoldDB" id="A0A803JHP8"/>
<dbReference type="InterPro" id="IPR036915">
    <property type="entry name" value="Cyclin-like_sf"/>
</dbReference>
<dbReference type="Proteomes" id="UP000008143">
    <property type="component" value="Chromosome 8"/>
</dbReference>
<dbReference type="OrthoDB" id="5590282at2759"/>
<feature type="compositionally biased region" description="Basic and acidic residues" evidence="3">
    <location>
        <begin position="349"/>
        <end position="365"/>
    </location>
</feature>
<comment type="similarity">
    <text evidence="2">Belongs to the cyclin family.</text>
</comment>
<evidence type="ECO:0000313" key="7">
    <source>
        <dbReference type="RefSeq" id="XP_017952470.2"/>
    </source>
</evidence>
<dbReference type="GeneTree" id="ENSGT00940000155998"/>
<evidence type="ECO:0000313" key="8">
    <source>
        <dbReference type="Xenbase" id="XB-GENE-940395"/>
    </source>
</evidence>
<evidence type="ECO:0000256" key="1">
    <source>
        <dbReference type="ARBA" id="ARBA00023127"/>
    </source>
</evidence>
<dbReference type="RefSeq" id="XP_017952470.2">
    <property type="nucleotide sequence ID" value="XM_018096981.2"/>
</dbReference>
<feature type="region of interest" description="Disordered" evidence="3">
    <location>
        <begin position="1"/>
        <end position="60"/>
    </location>
</feature>
<evidence type="ECO:0000313" key="5">
    <source>
        <dbReference type="Ensembl" id="ENSXETP00000107469"/>
    </source>
</evidence>
<dbReference type="InterPro" id="IPR039361">
    <property type="entry name" value="Cyclin"/>
</dbReference>
<accession>A0A803JHP8</accession>
<organism evidence="5">
    <name type="scientific">Xenopus tropicalis</name>
    <name type="common">Western clawed frog</name>
    <name type="synonym">Silurana tropicalis</name>
    <dbReference type="NCBI Taxonomy" id="8364"/>
    <lineage>
        <taxon>Eukaryota</taxon>
        <taxon>Metazoa</taxon>
        <taxon>Chordata</taxon>
        <taxon>Craniata</taxon>
        <taxon>Vertebrata</taxon>
        <taxon>Euteleostomi</taxon>
        <taxon>Amphibia</taxon>
        <taxon>Batrachia</taxon>
        <taxon>Anura</taxon>
        <taxon>Pipoidea</taxon>
        <taxon>Pipidae</taxon>
        <taxon>Xenopodinae</taxon>
        <taxon>Xenopus</taxon>
        <taxon>Silurana</taxon>
    </lineage>
</organism>
<feature type="region of interest" description="Disordered" evidence="3">
    <location>
        <begin position="331"/>
        <end position="391"/>
    </location>
</feature>
<feature type="compositionally biased region" description="Basic and acidic residues" evidence="3">
    <location>
        <begin position="381"/>
        <end position="391"/>
    </location>
</feature>
<evidence type="ECO:0000256" key="2">
    <source>
        <dbReference type="RuleBase" id="RU000383"/>
    </source>
</evidence>
<keyword evidence="1 2" id="KW-0195">Cyclin</keyword>
<proteinExistence type="inferred from homology"/>
<dbReference type="Gene3D" id="1.10.472.10">
    <property type="entry name" value="Cyclin-like"/>
    <property type="match status" value="2"/>
</dbReference>
<keyword evidence="6" id="KW-1185">Reference proteome</keyword>
<dbReference type="SUPFAM" id="SSF47954">
    <property type="entry name" value="Cyclin-like"/>
    <property type="match status" value="1"/>
</dbReference>
<dbReference type="AGR" id="Xenbase:XB-GENE-940395"/>
<reference evidence="5" key="2">
    <citation type="submission" date="2021-03" db="UniProtKB">
        <authorList>
            <consortium name="Ensembl"/>
        </authorList>
    </citation>
    <scope>IDENTIFICATION</scope>
</reference>
<dbReference type="Pfam" id="PF02984">
    <property type="entry name" value="Cyclin_C"/>
    <property type="match status" value="1"/>
</dbReference>
<sequence>MMEILSVGMRKRRREEEEEKEEEIISPGCSPEFKRAKPQGDLRGTSTPTAEEPVPEGEPWNTLTNLADALQTFREYGEECYLYKKGLEGGYQLENFLEDQKEINPTSWNHITTLMINVHRYLRLDFQTLCLGINFLERYVSCTPTDPDTLTRVGATCLYMAYKVAELRYPLPPKHFLPLFDYRMTPAEMRHLERTILRKLLFRLGVPTIDFFLEHFSLLRLTNQEECSPAQLTRAAKSLTAARGIAALCLNQHQDFYMHQPSLMALCCLNVADKLFHYNNPVKVAPTDYPEHQIEECMEKICHLVTIGHYFLHPLLPGVYPEIFPAFNPPTTRPAATPKDINSPGVRTPEQERGQHLPEGRERTPEVATTSRDTAGSQHVEMAERSSHSQDMEGAGYVLHNTYWPTDPYGQVYMHPYMPTPPYWHPYMPPVPYWHPYMAPVSYWHPYMAPVSYWHPYMHSLPYGYPFPYW</sequence>
<name>A0A803JHP8_XENTR</name>
<evidence type="ECO:0000313" key="6">
    <source>
        <dbReference type="Proteomes" id="UP000008143"/>
    </source>
</evidence>
<feature type="compositionally biased region" description="Polar residues" evidence="3">
    <location>
        <begin position="367"/>
        <end position="377"/>
    </location>
</feature>
<reference evidence="5" key="1">
    <citation type="journal article" date="2010" name="Science">
        <title>The genome of the Western clawed frog Xenopus tropicalis.</title>
        <authorList>
            <person name="Hellsten U."/>
            <person name="Harland R.M."/>
            <person name="Gilchrist M.J."/>
            <person name="Hendrix D."/>
            <person name="Jurka J."/>
            <person name="Kapitonov V."/>
            <person name="Ovcharenko I."/>
            <person name="Putnam N.H."/>
            <person name="Shu S."/>
            <person name="Taher L."/>
            <person name="Blitz I.L."/>
            <person name="Blumberg B."/>
            <person name="Dichmann D.S."/>
            <person name="Dubchak I."/>
            <person name="Amaya E."/>
            <person name="Detter J.C."/>
            <person name="Fletcher R."/>
            <person name="Gerhard D.S."/>
            <person name="Goodstein D."/>
            <person name="Graves T."/>
            <person name="Grigoriev I.V."/>
            <person name="Grimwood J."/>
            <person name="Kawashima T."/>
            <person name="Lindquist E."/>
            <person name="Lucas S.M."/>
            <person name="Mead P.E."/>
            <person name="Mitros T."/>
            <person name="Ogino H."/>
            <person name="Ohta Y."/>
            <person name="Poliakov A.V."/>
            <person name="Pollet N."/>
            <person name="Robert J."/>
            <person name="Salamov A."/>
            <person name="Sater A.K."/>
            <person name="Schmutz J."/>
            <person name="Terry A."/>
            <person name="Vize P.D."/>
            <person name="Warren W.C."/>
            <person name="Wells D."/>
            <person name="Wills A."/>
            <person name="Wilson R.K."/>
            <person name="Zimmerman L.B."/>
            <person name="Zorn A.M."/>
            <person name="Grainger R."/>
            <person name="Grammer T."/>
            <person name="Khokha M.K."/>
            <person name="Richardson P.M."/>
            <person name="Rokhsar D.S."/>
        </authorList>
    </citation>
    <scope>NUCLEOTIDE SEQUENCE [LARGE SCALE GENOMIC DNA]</scope>
    <source>
        <strain evidence="5">Nigerian</strain>
    </source>
</reference>
<reference evidence="7" key="3">
    <citation type="submission" date="2025-04" db="UniProtKB">
        <authorList>
            <consortium name="RefSeq"/>
        </authorList>
    </citation>
    <scope>IDENTIFICATION</scope>
    <source>
        <strain evidence="7">Nigerian</strain>
        <tissue evidence="7">Liver and blood</tissue>
    </source>
</reference>
<dbReference type="Pfam" id="PF00134">
    <property type="entry name" value="Cyclin_N"/>
    <property type="match status" value="1"/>
</dbReference>
<feature type="domain" description="Cyclin-like" evidence="4">
    <location>
        <begin position="113"/>
        <end position="198"/>
    </location>
</feature>
<dbReference type="SMART" id="SM00385">
    <property type="entry name" value="CYCLIN"/>
    <property type="match status" value="1"/>
</dbReference>
<dbReference type="Xenbase" id="XB-GENE-940395">
    <property type="gene designation" value="XB940394"/>
</dbReference>